<dbReference type="Proteomes" id="UP000288216">
    <property type="component" value="Unassembled WGS sequence"/>
</dbReference>
<evidence type="ECO:0000313" key="2">
    <source>
        <dbReference type="Proteomes" id="UP000288216"/>
    </source>
</evidence>
<dbReference type="Gene3D" id="2.60.40.10">
    <property type="entry name" value="Immunoglobulins"/>
    <property type="match status" value="1"/>
</dbReference>
<keyword evidence="2" id="KW-1185">Reference proteome</keyword>
<proteinExistence type="predicted"/>
<protein>
    <recommendedName>
        <fullName evidence="3">Immunoglobulin V-set domain-containing protein</fullName>
    </recommendedName>
</protein>
<dbReference type="AlphaFoldDB" id="A0A401QEF7"/>
<dbReference type="EMBL" id="BFAA01041925">
    <property type="protein sequence ID" value="GCB83744.1"/>
    <property type="molecule type" value="Genomic_DNA"/>
</dbReference>
<evidence type="ECO:0008006" key="3">
    <source>
        <dbReference type="Google" id="ProtNLM"/>
    </source>
</evidence>
<gene>
    <name evidence="1" type="ORF">scyTo_0024244</name>
</gene>
<dbReference type="InterPro" id="IPR013783">
    <property type="entry name" value="Ig-like_fold"/>
</dbReference>
<feature type="non-terminal residue" evidence="1">
    <location>
        <position position="101"/>
    </location>
</feature>
<comment type="caution">
    <text evidence="1">The sequence shown here is derived from an EMBL/GenBank/DDBJ whole genome shotgun (WGS) entry which is preliminary data.</text>
</comment>
<organism evidence="1 2">
    <name type="scientific">Scyliorhinus torazame</name>
    <name type="common">Cloudy catshark</name>
    <name type="synonym">Catulus torazame</name>
    <dbReference type="NCBI Taxonomy" id="75743"/>
    <lineage>
        <taxon>Eukaryota</taxon>
        <taxon>Metazoa</taxon>
        <taxon>Chordata</taxon>
        <taxon>Craniata</taxon>
        <taxon>Vertebrata</taxon>
        <taxon>Chondrichthyes</taxon>
        <taxon>Elasmobranchii</taxon>
        <taxon>Galeomorphii</taxon>
        <taxon>Galeoidea</taxon>
        <taxon>Carcharhiniformes</taxon>
        <taxon>Scyliorhinidae</taxon>
        <taxon>Scyliorhinus</taxon>
    </lineage>
</organism>
<sequence>MIRQTHSSILLVGYQPKNQDVVRWYFLNSKTRKTILHFTTSVIHVNPFYRQRSEFDVVTGSLLLRNLQTQDSGIFEVILNPIESQGLEKGDQISYVELDVQ</sequence>
<evidence type="ECO:0000313" key="1">
    <source>
        <dbReference type="EMBL" id="GCB83744.1"/>
    </source>
</evidence>
<dbReference type="OrthoDB" id="8741746at2759"/>
<name>A0A401QEF7_SCYTO</name>
<reference evidence="1 2" key="1">
    <citation type="journal article" date="2018" name="Nat. Ecol. Evol.">
        <title>Shark genomes provide insights into elasmobranch evolution and the origin of vertebrates.</title>
        <authorList>
            <person name="Hara Y"/>
            <person name="Yamaguchi K"/>
            <person name="Onimaru K"/>
            <person name="Kadota M"/>
            <person name="Koyanagi M"/>
            <person name="Keeley SD"/>
            <person name="Tatsumi K"/>
            <person name="Tanaka K"/>
            <person name="Motone F"/>
            <person name="Kageyama Y"/>
            <person name="Nozu R"/>
            <person name="Adachi N"/>
            <person name="Nishimura O"/>
            <person name="Nakagawa R"/>
            <person name="Tanegashima C"/>
            <person name="Kiyatake I"/>
            <person name="Matsumoto R"/>
            <person name="Murakumo K"/>
            <person name="Nishida K"/>
            <person name="Terakita A"/>
            <person name="Kuratani S"/>
            <person name="Sato K"/>
            <person name="Hyodo S Kuraku.S."/>
        </authorList>
    </citation>
    <scope>NUCLEOTIDE SEQUENCE [LARGE SCALE GENOMIC DNA]</scope>
</reference>
<dbReference type="InterPro" id="IPR036179">
    <property type="entry name" value="Ig-like_dom_sf"/>
</dbReference>
<accession>A0A401QEF7</accession>
<dbReference type="SUPFAM" id="SSF48726">
    <property type="entry name" value="Immunoglobulin"/>
    <property type="match status" value="1"/>
</dbReference>